<keyword evidence="2" id="KW-0812">Transmembrane</keyword>
<gene>
    <name evidence="3" type="ORF">GALMADRAFT_34352</name>
</gene>
<reference evidence="4" key="1">
    <citation type="journal article" date="2014" name="Proc. Natl. Acad. Sci. U.S.A.">
        <title>Extensive sampling of basidiomycete genomes demonstrates inadequacy of the white-rot/brown-rot paradigm for wood decay fungi.</title>
        <authorList>
            <person name="Riley R."/>
            <person name="Salamov A.A."/>
            <person name="Brown D.W."/>
            <person name="Nagy L.G."/>
            <person name="Floudas D."/>
            <person name="Held B.W."/>
            <person name="Levasseur A."/>
            <person name="Lombard V."/>
            <person name="Morin E."/>
            <person name="Otillar R."/>
            <person name="Lindquist E.A."/>
            <person name="Sun H."/>
            <person name="LaButti K.M."/>
            <person name="Schmutz J."/>
            <person name="Jabbour D."/>
            <person name="Luo H."/>
            <person name="Baker S.E."/>
            <person name="Pisabarro A.G."/>
            <person name="Walton J.D."/>
            <person name="Blanchette R.A."/>
            <person name="Henrissat B."/>
            <person name="Martin F."/>
            <person name="Cullen D."/>
            <person name="Hibbett D.S."/>
            <person name="Grigoriev I.V."/>
        </authorList>
    </citation>
    <scope>NUCLEOTIDE SEQUENCE [LARGE SCALE GENOMIC DNA]</scope>
    <source>
        <strain evidence="4">CBS 339.88</strain>
    </source>
</reference>
<sequence length="245" mass="28083">IHHFPVEPTTETLSFFTVFMCFHIKPDSVDTYLSGICQQLEPFFPEVRQNRKSALVKRTLEGCMRIRAIPTNRKHALTIENLCTVVDYYSNSTIHDDLLFVALLLIGFFALMRLGELTNSDTKKLRNPLKVIKRTTVLISEDYFQFFLPGHKADKFFEGNTILLSRKSHGNLNTYHRFALYLASRDKLFPFSSPLWLRSDGTIPTRSWFIHRLRFFFANDIAGQSLRAGGATSLAEMGSPPSLIQ</sequence>
<dbReference type="OrthoDB" id="5598396at2759"/>
<keyword evidence="2" id="KW-0472">Membrane</keyword>
<dbReference type="Gene3D" id="1.10.443.10">
    <property type="entry name" value="Intergrase catalytic core"/>
    <property type="match status" value="1"/>
</dbReference>
<dbReference type="PANTHER" id="PTHR34605:SF3">
    <property type="entry name" value="P CELL-TYPE AGGLUTINATION PROTEIN MAP4-LIKE-RELATED"/>
    <property type="match status" value="1"/>
</dbReference>
<dbReference type="InterPro" id="IPR011010">
    <property type="entry name" value="DNA_brk_join_enz"/>
</dbReference>
<evidence type="ECO:0000256" key="2">
    <source>
        <dbReference type="SAM" id="Phobius"/>
    </source>
</evidence>
<evidence type="ECO:0008006" key="5">
    <source>
        <dbReference type="Google" id="ProtNLM"/>
    </source>
</evidence>
<proteinExistence type="predicted"/>
<dbReference type="GO" id="GO:0003677">
    <property type="term" value="F:DNA binding"/>
    <property type="evidence" value="ECO:0007669"/>
    <property type="project" value="InterPro"/>
</dbReference>
<dbReference type="PANTHER" id="PTHR34605">
    <property type="entry name" value="PHAGE_INTEGRASE DOMAIN-CONTAINING PROTEIN"/>
    <property type="match status" value="1"/>
</dbReference>
<dbReference type="Proteomes" id="UP000027222">
    <property type="component" value="Unassembled WGS sequence"/>
</dbReference>
<evidence type="ECO:0000256" key="1">
    <source>
        <dbReference type="ARBA" id="ARBA00023172"/>
    </source>
</evidence>
<feature type="non-terminal residue" evidence="3">
    <location>
        <position position="1"/>
    </location>
</feature>
<feature type="non-terminal residue" evidence="3">
    <location>
        <position position="245"/>
    </location>
</feature>
<dbReference type="STRING" id="685588.A0A067SG97"/>
<dbReference type="GO" id="GO:0015074">
    <property type="term" value="P:DNA integration"/>
    <property type="evidence" value="ECO:0007669"/>
    <property type="project" value="InterPro"/>
</dbReference>
<evidence type="ECO:0000313" key="3">
    <source>
        <dbReference type="EMBL" id="KDR66779.1"/>
    </source>
</evidence>
<keyword evidence="2" id="KW-1133">Transmembrane helix</keyword>
<keyword evidence="1" id="KW-0233">DNA recombination</keyword>
<dbReference type="AlphaFoldDB" id="A0A067SG97"/>
<dbReference type="GO" id="GO:0006310">
    <property type="term" value="P:DNA recombination"/>
    <property type="evidence" value="ECO:0007669"/>
    <property type="project" value="UniProtKB-KW"/>
</dbReference>
<dbReference type="InterPro" id="IPR052925">
    <property type="entry name" value="Phage_Integrase-like_Recomb"/>
</dbReference>
<dbReference type="HOGENOM" id="CLU_083223_0_0_1"/>
<feature type="transmembrane region" description="Helical" evidence="2">
    <location>
        <begin position="98"/>
        <end position="115"/>
    </location>
</feature>
<protein>
    <recommendedName>
        <fullName evidence="5">Tyr recombinase domain-containing protein</fullName>
    </recommendedName>
</protein>
<organism evidence="3 4">
    <name type="scientific">Galerina marginata (strain CBS 339.88)</name>
    <dbReference type="NCBI Taxonomy" id="685588"/>
    <lineage>
        <taxon>Eukaryota</taxon>
        <taxon>Fungi</taxon>
        <taxon>Dikarya</taxon>
        <taxon>Basidiomycota</taxon>
        <taxon>Agaricomycotina</taxon>
        <taxon>Agaricomycetes</taxon>
        <taxon>Agaricomycetidae</taxon>
        <taxon>Agaricales</taxon>
        <taxon>Agaricineae</taxon>
        <taxon>Strophariaceae</taxon>
        <taxon>Galerina</taxon>
    </lineage>
</organism>
<dbReference type="InterPro" id="IPR013762">
    <property type="entry name" value="Integrase-like_cat_sf"/>
</dbReference>
<accession>A0A067SG97</accession>
<name>A0A067SG97_GALM3</name>
<dbReference type="EMBL" id="KL142420">
    <property type="protein sequence ID" value="KDR66779.1"/>
    <property type="molecule type" value="Genomic_DNA"/>
</dbReference>
<keyword evidence="4" id="KW-1185">Reference proteome</keyword>
<evidence type="ECO:0000313" key="4">
    <source>
        <dbReference type="Proteomes" id="UP000027222"/>
    </source>
</evidence>
<dbReference type="SUPFAM" id="SSF56349">
    <property type="entry name" value="DNA breaking-rejoining enzymes"/>
    <property type="match status" value="1"/>
</dbReference>